<dbReference type="Proteomes" id="UP000245138">
    <property type="component" value="Unassembled WGS sequence"/>
</dbReference>
<keyword evidence="2" id="KW-1185">Reference proteome</keyword>
<evidence type="ECO:0000313" key="1">
    <source>
        <dbReference type="EMBL" id="PWC10933.1"/>
    </source>
</evidence>
<sequence length="153" mass="17265">MLKAESLRAALAEKNRWCKANPERITVWVEKGSIEIAGDDSSFMYRYPISVFAMDYPGNIDDITLPILDWLRVNQPDLLLNPDKNKLIEFDADIASDDTADVLFKIPVWERVIVTRDESGAVTAKHLAEPRPRLIGSEWDAVFEGEMVKGTDA</sequence>
<dbReference type="EMBL" id="QDKJ01000012">
    <property type="protein sequence ID" value="PWC10933.1"/>
    <property type="molecule type" value="Genomic_DNA"/>
</dbReference>
<evidence type="ECO:0000313" key="2">
    <source>
        <dbReference type="Proteomes" id="UP000245138"/>
    </source>
</evidence>
<dbReference type="OrthoDB" id="8564199at2"/>
<proteinExistence type="predicted"/>
<comment type="caution">
    <text evidence="1">The sequence shown here is derived from an EMBL/GenBank/DDBJ whole genome shotgun (WGS) entry which is preliminary data.</text>
</comment>
<protein>
    <submittedName>
        <fullName evidence="1">Phage tail protein</fullName>
    </submittedName>
</protein>
<accession>A0A2U1TNF4</accession>
<reference evidence="1 2" key="1">
    <citation type="submission" date="2018-04" db="EMBL/GenBank/DDBJ databases">
        <title>Brenneria corticis sp.nov.</title>
        <authorList>
            <person name="Li Y."/>
        </authorList>
    </citation>
    <scope>NUCLEOTIDE SEQUENCE [LARGE SCALE GENOMIC DNA]</scope>
    <source>
        <strain evidence="1 2">LMG 27715</strain>
    </source>
</reference>
<name>A0A2U1TNF4_9GAMM</name>
<dbReference type="Pfam" id="PF06891">
    <property type="entry name" value="P2_Phage_GpR"/>
    <property type="match status" value="1"/>
</dbReference>
<dbReference type="RefSeq" id="WP_109055288.1">
    <property type="nucleotide sequence ID" value="NZ_QDKJ01000012.1"/>
</dbReference>
<gene>
    <name evidence="1" type="ORF">B4923_15590</name>
</gene>
<organism evidence="1 2">
    <name type="scientific">Brenneria roseae subsp. americana</name>
    <dbReference type="NCBI Taxonomy" id="1508507"/>
    <lineage>
        <taxon>Bacteria</taxon>
        <taxon>Pseudomonadati</taxon>
        <taxon>Pseudomonadota</taxon>
        <taxon>Gammaproteobacteria</taxon>
        <taxon>Enterobacterales</taxon>
        <taxon>Pectobacteriaceae</taxon>
        <taxon>Brenneria</taxon>
    </lineage>
</organism>
<dbReference type="AlphaFoldDB" id="A0A2U1TNF4"/>
<dbReference type="InterPro" id="IPR009678">
    <property type="entry name" value="Phage_tail_completion_R"/>
</dbReference>